<sequence length="202" mass="24518">MHIHQKPYHYLISKQEEQILQEIVSERSDEYEISFDNESTFDFKKFETFQHYSDIKILFSINFNSQFKILIINIEHHFIGGRHGDSHHNENQILGIKKLEQNYGRILIREENVFDKMLEIFNKTEIDFRDDKEFSNRFFVVADNENKARSFLNPEVRHYFNSIPKKENFTIEILNNQLIIRNKKNLNPFNFNQIIHFLKNNF</sequence>
<proteinExistence type="predicted"/>
<dbReference type="RefSeq" id="WP_188616053.1">
    <property type="nucleotide sequence ID" value="NZ_BMLV01000001.1"/>
</dbReference>
<evidence type="ECO:0000313" key="2">
    <source>
        <dbReference type="Proteomes" id="UP000620064"/>
    </source>
</evidence>
<protein>
    <recommendedName>
        <fullName evidence="3">DUF2726 domain-containing protein</fullName>
    </recommendedName>
</protein>
<gene>
    <name evidence="1" type="ORF">GCM10010992_00300</name>
</gene>
<organism evidence="1 2">
    <name type="scientific">Cloacibacterium rupense</name>
    <dbReference type="NCBI Taxonomy" id="517423"/>
    <lineage>
        <taxon>Bacteria</taxon>
        <taxon>Pseudomonadati</taxon>
        <taxon>Bacteroidota</taxon>
        <taxon>Flavobacteriia</taxon>
        <taxon>Flavobacteriales</taxon>
        <taxon>Weeksellaceae</taxon>
    </lineage>
</organism>
<reference evidence="2" key="1">
    <citation type="journal article" date="2019" name="Int. J. Syst. Evol. Microbiol.">
        <title>The Global Catalogue of Microorganisms (GCM) 10K type strain sequencing project: providing services to taxonomists for standard genome sequencing and annotation.</title>
        <authorList>
            <consortium name="The Broad Institute Genomics Platform"/>
            <consortium name="The Broad Institute Genome Sequencing Center for Infectious Disease"/>
            <person name="Wu L."/>
            <person name="Ma J."/>
        </authorList>
    </citation>
    <scope>NUCLEOTIDE SEQUENCE [LARGE SCALE GENOMIC DNA]</scope>
    <source>
        <strain evidence="2">CGMCC 1.7656</strain>
    </source>
</reference>
<name>A0ABQ2NE50_9FLAO</name>
<dbReference type="Proteomes" id="UP000620064">
    <property type="component" value="Unassembled WGS sequence"/>
</dbReference>
<keyword evidence="2" id="KW-1185">Reference proteome</keyword>
<evidence type="ECO:0008006" key="3">
    <source>
        <dbReference type="Google" id="ProtNLM"/>
    </source>
</evidence>
<comment type="caution">
    <text evidence="1">The sequence shown here is derived from an EMBL/GenBank/DDBJ whole genome shotgun (WGS) entry which is preliminary data.</text>
</comment>
<accession>A0ABQ2NE50</accession>
<evidence type="ECO:0000313" key="1">
    <source>
        <dbReference type="EMBL" id="GGP01031.1"/>
    </source>
</evidence>
<dbReference type="EMBL" id="BMLV01000001">
    <property type="protein sequence ID" value="GGP01031.1"/>
    <property type="molecule type" value="Genomic_DNA"/>
</dbReference>